<protein>
    <submittedName>
        <fullName evidence="2">Uncharacterized protein</fullName>
    </submittedName>
</protein>
<dbReference type="GeneID" id="88811516"/>
<feature type="transmembrane region" description="Helical" evidence="1">
    <location>
        <begin position="98"/>
        <end position="123"/>
    </location>
</feature>
<evidence type="ECO:0000313" key="2">
    <source>
        <dbReference type="EMBL" id="QWB31479.1"/>
    </source>
</evidence>
<keyword evidence="1" id="KW-0812">Transmembrane</keyword>
<dbReference type="EMBL" id="CP075897">
    <property type="protein sequence ID" value="QWB31479.1"/>
    <property type="molecule type" value="Genomic_DNA"/>
</dbReference>
<evidence type="ECO:0000313" key="3">
    <source>
        <dbReference type="Proteomes" id="UP000679498"/>
    </source>
</evidence>
<dbReference type="Proteomes" id="UP000679498">
    <property type="component" value="Chromosome"/>
</dbReference>
<keyword evidence="1" id="KW-0472">Membrane</keyword>
<proteinExistence type="predicted"/>
<gene>
    <name evidence="2" type="ORF">KKI46_07510</name>
</gene>
<accession>A0ABX8GDV9</accession>
<organism evidence="2 3">
    <name type="scientific">Exiguobacterium acetylicum</name>
    <name type="common">Brevibacterium acetylicum</name>
    <dbReference type="NCBI Taxonomy" id="41170"/>
    <lineage>
        <taxon>Bacteria</taxon>
        <taxon>Bacillati</taxon>
        <taxon>Bacillota</taxon>
        <taxon>Bacilli</taxon>
        <taxon>Bacillales</taxon>
        <taxon>Bacillales Family XII. Incertae Sedis</taxon>
        <taxon>Exiguobacterium</taxon>
    </lineage>
</organism>
<reference evidence="2 3" key="1">
    <citation type="submission" date="2021-05" db="EMBL/GenBank/DDBJ databases">
        <title>Biocontrol using Exiguobacterium acetylicum SI17 against litchi downy blight caused by Peronophythora litchii.</title>
        <authorList>
            <person name="Zheng L."/>
        </authorList>
    </citation>
    <scope>NUCLEOTIDE SEQUENCE [LARGE SCALE GENOMIC DNA]</scope>
    <source>
        <strain evidence="2 3">SI17</strain>
    </source>
</reference>
<feature type="transmembrane region" description="Helical" evidence="1">
    <location>
        <begin position="29"/>
        <end position="51"/>
    </location>
</feature>
<sequence length="159" mass="17997">MKRLIFFISPLLFLTEAVFFTTFRPVEQAIYFLILFLLTCLSAMILVERFVKRHDVIRRLNTIHPLIGIVMGTVVLAVLVGGLIWLAPSLTNPSLIGLLVIFLSMYSGILVLGFIISCFFEGITRQPKDQLIRPVFLFIGTGYLILTVFGILQLYRQTG</sequence>
<feature type="transmembrane region" description="Helical" evidence="1">
    <location>
        <begin position="63"/>
        <end position="86"/>
    </location>
</feature>
<dbReference type="RefSeq" id="WP_069940564.1">
    <property type="nucleotide sequence ID" value="NZ_CP075897.1"/>
</dbReference>
<keyword evidence="1" id="KW-1133">Transmembrane helix</keyword>
<name>A0ABX8GDV9_EXIAC</name>
<evidence type="ECO:0000256" key="1">
    <source>
        <dbReference type="SAM" id="Phobius"/>
    </source>
</evidence>
<keyword evidence="3" id="KW-1185">Reference proteome</keyword>
<feature type="transmembrane region" description="Helical" evidence="1">
    <location>
        <begin position="135"/>
        <end position="155"/>
    </location>
</feature>